<protein>
    <submittedName>
        <fullName evidence="2">Uncharacterized protein</fullName>
    </submittedName>
</protein>
<name>A0A4Z2FTF8_9TELE</name>
<feature type="compositionally biased region" description="Polar residues" evidence="1">
    <location>
        <begin position="8"/>
        <end position="25"/>
    </location>
</feature>
<dbReference type="AlphaFoldDB" id="A0A4Z2FTF8"/>
<gene>
    <name evidence="2" type="ORF">EYF80_045363</name>
</gene>
<organism evidence="2 3">
    <name type="scientific">Liparis tanakae</name>
    <name type="common">Tanaka's snailfish</name>
    <dbReference type="NCBI Taxonomy" id="230148"/>
    <lineage>
        <taxon>Eukaryota</taxon>
        <taxon>Metazoa</taxon>
        <taxon>Chordata</taxon>
        <taxon>Craniata</taxon>
        <taxon>Vertebrata</taxon>
        <taxon>Euteleostomi</taxon>
        <taxon>Actinopterygii</taxon>
        <taxon>Neopterygii</taxon>
        <taxon>Teleostei</taxon>
        <taxon>Neoteleostei</taxon>
        <taxon>Acanthomorphata</taxon>
        <taxon>Eupercaria</taxon>
        <taxon>Perciformes</taxon>
        <taxon>Cottioidei</taxon>
        <taxon>Cottales</taxon>
        <taxon>Liparidae</taxon>
        <taxon>Liparis</taxon>
    </lineage>
</organism>
<dbReference type="EMBL" id="SRLO01000902">
    <property type="protein sequence ID" value="TNN44439.1"/>
    <property type="molecule type" value="Genomic_DNA"/>
</dbReference>
<accession>A0A4Z2FTF8</accession>
<evidence type="ECO:0000313" key="2">
    <source>
        <dbReference type="EMBL" id="TNN44439.1"/>
    </source>
</evidence>
<evidence type="ECO:0000256" key="1">
    <source>
        <dbReference type="SAM" id="MobiDB-lite"/>
    </source>
</evidence>
<comment type="caution">
    <text evidence="2">The sequence shown here is derived from an EMBL/GenBank/DDBJ whole genome shotgun (WGS) entry which is preliminary data.</text>
</comment>
<proteinExistence type="predicted"/>
<evidence type="ECO:0000313" key="3">
    <source>
        <dbReference type="Proteomes" id="UP000314294"/>
    </source>
</evidence>
<sequence length="97" mass="10528">MAVKSDGDNSNGAFLSPMQEQVSSHKTSERDFGNRVVSLFRCLSLCSHASTSVWLLLALSHPAAAPPVVEVSIMRVTLRDDSMDRVALTPGGRRETK</sequence>
<reference evidence="2 3" key="1">
    <citation type="submission" date="2019-03" db="EMBL/GenBank/DDBJ databases">
        <title>First draft genome of Liparis tanakae, snailfish: a comprehensive survey of snailfish specific genes.</title>
        <authorList>
            <person name="Kim W."/>
            <person name="Song I."/>
            <person name="Jeong J.-H."/>
            <person name="Kim D."/>
            <person name="Kim S."/>
            <person name="Ryu S."/>
            <person name="Song J.Y."/>
            <person name="Lee S.K."/>
        </authorList>
    </citation>
    <scope>NUCLEOTIDE SEQUENCE [LARGE SCALE GENOMIC DNA]</scope>
    <source>
        <tissue evidence="2">Muscle</tissue>
    </source>
</reference>
<keyword evidence="3" id="KW-1185">Reference proteome</keyword>
<feature type="region of interest" description="Disordered" evidence="1">
    <location>
        <begin position="1"/>
        <end position="28"/>
    </location>
</feature>
<dbReference type="Proteomes" id="UP000314294">
    <property type="component" value="Unassembled WGS sequence"/>
</dbReference>